<dbReference type="PANTHER" id="PTHR12482:SF5">
    <property type="entry name" value="DUF676 DOMAIN-CONTAINING PROTEIN"/>
    <property type="match status" value="1"/>
</dbReference>
<proteinExistence type="inferred from homology"/>
<dbReference type="InterPro" id="IPR022122">
    <property type="entry name" value="DUF3657"/>
</dbReference>
<keyword evidence="2" id="KW-0472">Membrane</keyword>
<evidence type="ECO:0000256" key="1">
    <source>
        <dbReference type="ARBA" id="ARBA00007949"/>
    </source>
</evidence>
<dbReference type="Pfam" id="PF05057">
    <property type="entry name" value="DUF676"/>
    <property type="match status" value="1"/>
</dbReference>
<comment type="similarity">
    <text evidence="1">Belongs to the FAM135 family.</text>
</comment>
<dbReference type="SUPFAM" id="SSF53474">
    <property type="entry name" value="alpha/beta-Hydrolases"/>
    <property type="match status" value="1"/>
</dbReference>
<sequence length="677" mass="76601">MINTSIGAPSRVMQYEAPNVGSDDVYGVWRIDDTDNSFATRPFRIKYLKQDVLLSILVALNLPLTDNEGPSSSAVILKFELLYSPVMEKGSEFQASSDGNPAAVHEFWIPPKALFGLHSYFPLIHFILFLWMVSYSAPGAIAGGTIHGSSQALDQVASIDFKYAMIVKALLDARDTLLAELRRIGNGINKAIDLTEFTSTMDETKLSGSILQANPVTSHAEVSGQGKPQNGLEILQFLRDAWVKDRRAEWSIWMVYNKVEMPHHYINGGFDEPSHHLVHKRGPNLMKLTDDPAEIATMQAELHRRSIGQMRVFLCLCFLLYLFLYPLVYGTIVCTLINNRSIQDMQIFGDPSAVPIVIMEPVMNVPRRSISDKSYLRNFDVMSLATTTTFSEAGSTSAAENRHDLKIVVFVHVNYLIWSTQGPEGHHLDLRLVRNQWLLLDSKIHFLMSEANEEKTSGDFRDTGLRLPHEVIAYVKKKMDKASKTGHLRNIKLSFVGHSIGNIIIRTALADSSMEPYLRFLHTYVSVSGTHLGYLYSSNSLFNSGLWLLKKLKGTQCIHQLTFTDDPDIRNTFFYKLCKDGYVPYHSARIETCRAASSDYSRKGKAFLEMLNDCLDQIRSPTSENHLFIRCDVNFDTSMSLAFTYGIQIDRELRRAYSQCFKFSSIPNEQDWHNRDG</sequence>
<evidence type="ECO:0000259" key="3">
    <source>
        <dbReference type="Pfam" id="PF05057"/>
    </source>
</evidence>
<keyword evidence="2" id="KW-1133">Transmembrane helix</keyword>
<evidence type="ECO:0000256" key="2">
    <source>
        <dbReference type="SAM" id="Phobius"/>
    </source>
</evidence>
<accession>A0A6A2XW11</accession>
<dbReference type="Pfam" id="PF12394">
    <property type="entry name" value="DUF3657"/>
    <property type="match status" value="1"/>
</dbReference>
<dbReference type="AlphaFoldDB" id="A0A6A2XW11"/>
<reference evidence="4" key="1">
    <citation type="submission" date="2019-09" db="EMBL/GenBank/DDBJ databases">
        <title>Draft genome information of white flower Hibiscus syriacus.</title>
        <authorList>
            <person name="Kim Y.-M."/>
        </authorList>
    </citation>
    <scope>NUCLEOTIDE SEQUENCE [LARGE SCALE GENOMIC DNA]</scope>
    <source>
        <strain evidence="4">YM2019G1</strain>
    </source>
</reference>
<dbReference type="EMBL" id="VEPZ02001328">
    <property type="protein sequence ID" value="KAE8679923.1"/>
    <property type="molecule type" value="Genomic_DNA"/>
</dbReference>
<gene>
    <name evidence="4" type="ORF">F3Y22_tig00111393pilonHSYRG00115</name>
</gene>
<name>A0A6A2XW11_HIBSY</name>
<dbReference type="Proteomes" id="UP000436088">
    <property type="component" value="Unassembled WGS sequence"/>
</dbReference>
<feature type="transmembrane region" description="Helical" evidence="2">
    <location>
        <begin position="312"/>
        <end position="332"/>
    </location>
</feature>
<evidence type="ECO:0000313" key="5">
    <source>
        <dbReference type="Proteomes" id="UP000436088"/>
    </source>
</evidence>
<dbReference type="InterPro" id="IPR007751">
    <property type="entry name" value="DUF676_lipase-like"/>
</dbReference>
<keyword evidence="5" id="KW-1185">Reference proteome</keyword>
<organism evidence="4 5">
    <name type="scientific">Hibiscus syriacus</name>
    <name type="common">Rose of Sharon</name>
    <dbReference type="NCBI Taxonomy" id="106335"/>
    <lineage>
        <taxon>Eukaryota</taxon>
        <taxon>Viridiplantae</taxon>
        <taxon>Streptophyta</taxon>
        <taxon>Embryophyta</taxon>
        <taxon>Tracheophyta</taxon>
        <taxon>Spermatophyta</taxon>
        <taxon>Magnoliopsida</taxon>
        <taxon>eudicotyledons</taxon>
        <taxon>Gunneridae</taxon>
        <taxon>Pentapetalae</taxon>
        <taxon>rosids</taxon>
        <taxon>malvids</taxon>
        <taxon>Malvales</taxon>
        <taxon>Malvaceae</taxon>
        <taxon>Malvoideae</taxon>
        <taxon>Hibiscus</taxon>
    </lineage>
</organism>
<dbReference type="InterPro" id="IPR029058">
    <property type="entry name" value="AB_hydrolase_fold"/>
</dbReference>
<dbReference type="InterPro" id="IPR044294">
    <property type="entry name" value="Lipase-like"/>
</dbReference>
<dbReference type="PANTHER" id="PTHR12482">
    <property type="entry name" value="LIPASE ROG1-RELATED-RELATED"/>
    <property type="match status" value="1"/>
</dbReference>
<dbReference type="Gene3D" id="3.40.50.1820">
    <property type="entry name" value="alpha/beta hydrolase"/>
    <property type="match status" value="1"/>
</dbReference>
<protein>
    <submittedName>
        <fullName evidence="4">Serine esterase family protein, putative isoform 4</fullName>
    </submittedName>
</protein>
<keyword evidence="2" id="KW-0812">Transmembrane</keyword>
<comment type="caution">
    <text evidence="4">The sequence shown here is derived from an EMBL/GenBank/DDBJ whole genome shotgun (WGS) entry which is preliminary data.</text>
</comment>
<feature type="domain" description="DUF676" evidence="3">
    <location>
        <begin position="420"/>
        <end position="581"/>
    </location>
</feature>
<evidence type="ECO:0000313" key="4">
    <source>
        <dbReference type="EMBL" id="KAE8679923.1"/>
    </source>
</evidence>